<name>A0A067SG99_GALM3</name>
<protein>
    <recommendedName>
        <fullName evidence="2">Glycosyl transferase 48 domain-containing protein</fullName>
    </recommendedName>
</protein>
<keyword evidence="4" id="KW-1185">Reference proteome</keyword>
<dbReference type="STRING" id="685588.A0A067SG99"/>
<feature type="domain" description="Glycosyl transferase 48" evidence="2">
    <location>
        <begin position="7"/>
        <end position="98"/>
    </location>
</feature>
<reference evidence="4" key="1">
    <citation type="journal article" date="2014" name="Proc. Natl. Acad. Sci. U.S.A.">
        <title>Extensive sampling of basidiomycete genomes demonstrates inadequacy of the white-rot/brown-rot paradigm for wood decay fungi.</title>
        <authorList>
            <person name="Riley R."/>
            <person name="Salamov A.A."/>
            <person name="Brown D.W."/>
            <person name="Nagy L.G."/>
            <person name="Floudas D."/>
            <person name="Held B.W."/>
            <person name="Levasseur A."/>
            <person name="Lombard V."/>
            <person name="Morin E."/>
            <person name="Otillar R."/>
            <person name="Lindquist E.A."/>
            <person name="Sun H."/>
            <person name="LaButti K.M."/>
            <person name="Schmutz J."/>
            <person name="Jabbour D."/>
            <person name="Luo H."/>
            <person name="Baker S.E."/>
            <person name="Pisabarro A.G."/>
            <person name="Walton J.D."/>
            <person name="Blanchette R.A."/>
            <person name="Henrissat B."/>
            <person name="Martin F."/>
            <person name="Cullen D."/>
            <person name="Hibbett D.S."/>
            <person name="Grigoriev I.V."/>
        </authorList>
    </citation>
    <scope>NUCLEOTIDE SEQUENCE [LARGE SCALE GENOMIC DNA]</scope>
    <source>
        <strain evidence="4">CBS 339.88</strain>
    </source>
</reference>
<feature type="region of interest" description="Disordered" evidence="1">
    <location>
        <begin position="109"/>
        <end position="130"/>
    </location>
</feature>
<evidence type="ECO:0000259" key="2">
    <source>
        <dbReference type="Pfam" id="PF02364"/>
    </source>
</evidence>
<dbReference type="GO" id="GO:0000148">
    <property type="term" value="C:1,3-beta-D-glucan synthase complex"/>
    <property type="evidence" value="ECO:0007669"/>
    <property type="project" value="InterPro"/>
</dbReference>
<gene>
    <name evidence="3" type="ORF">GALMADRAFT_81454</name>
</gene>
<dbReference type="InterPro" id="IPR003440">
    <property type="entry name" value="Glyco_trans_48_dom"/>
</dbReference>
<dbReference type="GO" id="GO:0016020">
    <property type="term" value="C:membrane"/>
    <property type="evidence" value="ECO:0007669"/>
    <property type="project" value="InterPro"/>
</dbReference>
<sequence>MQPPCATTTFTVLTSYYSETALLSLCKVARIRVTHLEHLKQLHPVKWETFVKDTKILAEECAMLNGVNPFANDEKRQSKTDDLPFHFIGFQSAALENSDKLERRLERMAKRIPADSVPGSPDRLPRRGTT</sequence>
<organism evidence="3 4">
    <name type="scientific">Galerina marginata (strain CBS 339.88)</name>
    <dbReference type="NCBI Taxonomy" id="685588"/>
    <lineage>
        <taxon>Eukaryota</taxon>
        <taxon>Fungi</taxon>
        <taxon>Dikarya</taxon>
        <taxon>Basidiomycota</taxon>
        <taxon>Agaricomycotina</taxon>
        <taxon>Agaricomycetes</taxon>
        <taxon>Agaricomycetidae</taxon>
        <taxon>Agaricales</taxon>
        <taxon>Agaricineae</taxon>
        <taxon>Strophariaceae</taxon>
        <taxon>Galerina</taxon>
    </lineage>
</organism>
<dbReference type="Proteomes" id="UP000027222">
    <property type="component" value="Unassembled WGS sequence"/>
</dbReference>
<evidence type="ECO:0000313" key="4">
    <source>
        <dbReference type="Proteomes" id="UP000027222"/>
    </source>
</evidence>
<proteinExistence type="predicted"/>
<dbReference type="EMBL" id="KL142432">
    <property type="protein sequence ID" value="KDR65793.1"/>
    <property type="molecule type" value="Genomic_DNA"/>
</dbReference>
<dbReference type="HOGENOM" id="CLU_1938331_0_0_1"/>
<dbReference type="AlphaFoldDB" id="A0A067SG99"/>
<evidence type="ECO:0000313" key="3">
    <source>
        <dbReference type="EMBL" id="KDR65793.1"/>
    </source>
</evidence>
<evidence type="ECO:0000256" key="1">
    <source>
        <dbReference type="SAM" id="MobiDB-lite"/>
    </source>
</evidence>
<dbReference type="Pfam" id="PF02364">
    <property type="entry name" value="Glucan_synthase"/>
    <property type="match status" value="1"/>
</dbReference>
<dbReference type="GO" id="GO:0003843">
    <property type="term" value="F:1,3-beta-D-glucan synthase activity"/>
    <property type="evidence" value="ECO:0007669"/>
    <property type="project" value="InterPro"/>
</dbReference>
<dbReference type="OrthoDB" id="3003770at2759"/>
<accession>A0A067SG99</accession>
<dbReference type="GO" id="GO:0006075">
    <property type="term" value="P:(1-&gt;3)-beta-D-glucan biosynthetic process"/>
    <property type="evidence" value="ECO:0007669"/>
    <property type="project" value="InterPro"/>
</dbReference>